<keyword evidence="3" id="KW-1185">Reference proteome</keyword>
<protein>
    <submittedName>
        <fullName evidence="2">Uncharacterized protein</fullName>
    </submittedName>
</protein>
<dbReference type="AlphaFoldDB" id="A0A843XVN9"/>
<organism evidence="2 3">
    <name type="scientific">Colocasia esculenta</name>
    <name type="common">Wild taro</name>
    <name type="synonym">Arum esculentum</name>
    <dbReference type="NCBI Taxonomy" id="4460"/>
    <lineage>
        <taxon>Eukaryota</taxon>
        <taxon>Viridiplantae</taxon>
        <taxon>Streptophyta</taxon>
        <taxon>Embryophyta</taxon>
        <taxon>Tracheophyta</taxon>
        <taxon>Spermatophyta</taxon>
        <taxon>Magnoliopsida</taxon>
        <taxon>Liliopsida</taxon>
        <taxon>Araceae</taxon>
        <taxon>Aroideae</taxon>
        <taxon>Colocasieae</taxon>
        <taxon>Colocasia</taxon>
    </lineage>
</organism>
<gene>
    <name evidence="2" type="ORF">Taro_056266</name>
</gene>
<proteinExistence type="predicted"/>
<dbReference type="Proteomes" id="UP000652761">
    <property type="component" value="Unassembled WGS sequence"/>
</dbReference>
<evidence type="ECO:0000313" key="3">
    <source>
        <dbReference type="Proteomes" id="UP000652761"/>
    </source>
</evidence>
<feature type="region of interest" description="Disordered" evidence="1">
    <location>
        <begin position="1"/>
        <end position="24"/>
    </location>
</feature>
<name>A0A843XVN9_COLES</name>
<reference evidence="2" key="1">
    <citation type="submission" date="2017-07" db="EMBL/GenBank/DDBJ databases">
        <title>Taro Niue Genome Assembly and Annotation.</title>
        <authorList>
            <person name="Atibalentja N."/>
            <person name="Keating K."/>
            <person name="Fields C.J."/>
        </authorList>
    </citation>
    <scope>NUCLEOTIDE SEQUENCE</scope>
    <source>
        <strain evidence="2">Niue_2</strain>
        <tissue evidence="2">Leaf</tissue>
    </source>
</reference>
<sequence length="60" mass="6667">MKGKESTRAWGIPRGTTEGSRQTSYTAGATLLEVLTPHCYDAAPNWTTVEKRPPRPHLWG</sequence>
<accession>A0A843XVN9</accession>
<evidence type="ECO:0000313" key="2">
    <source>
        <dbReference type="EMBL" id="MQM23203.1"/>
    </source>
</evidence>
<dbReference type="EMBL" id="NMUH01015395">
    <property type="protein sequence ID" value="MQM23203.1"/>
    <property type="molecule type" value="Genomic_DNA"/>
</dbReference>
<comment type="caution">
    <text evidence="2">The sequence shown here is derived from an EMBL/GenBank/DDBJ whole genome shotgun (WGS) entry which is preliminary data.</text>
</comment>
<evidence type="ECO:0000256" key="1">
    <source>
        <dbReference type="SAM" id="MobiDB-lite"/>
    </source>
</evidence>